<sequence>MKKLMIGLMSIAFLLSAGTFALAQTDEIGEGSTNFKEMLPFMKEMHPDFSDEELQQMYISCHGNGNKAAPAVQTTNSLNKF</sequence>
<evidence type="ECO:0000256" key="1">
    <source>
        <dbReference type="SAM" id="SignalP"/>
    </source>
</evidence>
<feature type="chain" id="PRO_5011468523" description="FAD/FMN-containing dehydrogenase" evidence="1">
    <location>
        <begin position="24"/>
        <end position="81"/>
    </location>
</feature>
<reference evidence="3" key="1">
    <citation type="submission" date="2016-10" db="EMBL/GenBank/DDBJ databases">
        <authorList>
            <person name="Varghese N."/>
            <person name="Submissions S."/>
        </authorList>
    </citation>
    <scope>NUCLEOTIDE SEQUENCE [LARGE SCALE GENOMIC DNA]</scope>
    <source>
        <strain evidence="3">B48,IBRC-M 10115,DSM 25386,CECT 8001</strain>
    </source>
</reference>
<feature type="signal peptide" evidence="1">
    <location>
        <begin position="1"/>
        <end position="23"/>
    </location>
</feature>
<protein>
    <recommendedName>
        <fullName evidence="4">FAD/FMN-containing dehydrogenase</fullName>
    </recommendedName>
</protein>
<evidence type="ECO:0008006" key="4">
    <source>
        <dbReference type="Google" id="ProtNLM"/>
    </source>
</evidence>
<name>A0A1H7W0R3_9BACI</name>
<dbReference type="CDD" id="cd14279">
    <property type="entry name" value="CUE"/>
    <property type="match status" value="1"/>
</dbReference>
<proteinExistence type="predicted"/>
<gene>
    <name evidence="2" type="ORF">SAMN05192533_101218</name>
</gene>
<evidence type="ECO:0000313" key="2">
    <source>
        <dbReference type="EMBL" id="SEM15172.1"/>
    </source>
</evidence>
<dbReference type="RefSeq" id="WP_090740334.1">
    <property type="nucleotide sequence ID" value="NZ_FOBW01000001.1"/>
</dbReference>
<keyword evidence="1" id="KW-0732">Signal</keyword>
<organism evidence="2 3">
    <name type="scientific">Mesobacillus persicus</name>
    <dbReference type="NCBI Taxonomy" id="930146"/>
    <lineage>
        <taxon>Bacteria</taxon>
        <taxon>Bacillati</taxon>
        <taxon>Bacillota</taxon>
        <taxon>Bacilli</taxon>
        <taxon>Bacillales</taxon>
        <taxon>Bacillaceae</taxon>
        <taxon>Mesobacillus</taxon>
    </lineage>
</organism>
<keyword evidence="3" id="KW-1185">Reference proteome</keyword>
<dbReference type="Proteomes" id="UP000198553">
    <property type="component" value="Unassembled WGS sequence"/>
</dbReference>
<dbReference type="EMBL" id="FOBW01000001">
    <property type="protein sequence ID" value="SEM15172.1"/>
    <property type="molecule type" value="Genomic_DNA"/>
</dbReference>
<evidence type="ECO:0000313" key="3">
    <source>
        <dbReference type="Proteomes" id="UP000198553"/>
    </source>
</evidence>
<dbReference type="AlphaFoldDB" id="A0A1H7W0R3"/>
<dbReference type="OrthoDB" id="2166958at2"/>
<accession>A0A1H7W0R3</accession>